<dbReference type="AlphaFoldDB" id="A0A8X7R4Y9"/>
<evidence type="ECO:0000313" key="2">
    <source>
        <dbReference type="Proteomes" id="UP000886595"/>
    </source>
</evidence>
<reference evidence="1 2" key="1">
    <citation type="submission" date="2020-02" db="EMBL/GenBank/DDBJ databases">
        <authorList>
            <person name="Ma Q."/>
            <person name="Huang Y."/>
            <person name="Song X."/>
            <person name="Pei D."/>
        </authorList>
    </citation>
    <scope>NUCLEOTIDE SEQUENCE [LARGE SCALE GENOMIC DNA]</scope>
    <source>
        <strain evidence="1">Sxm20200214</strain>
        <tissue evidence="1">Leaf</tissue>
    </source>
</reference>
<name>A0A8X7R4Y9_BRACI</name>
<dbReference type="Proteomes" id="UP000886595">
    <property type="component" value="Unassembled WGS sequence"/>
</dbReference>
<sequence length="132" mass="14616">MSNNISTLSENRAQVIRDNEPITSVCVPIHLDQRSTMSKLKTCSRQSSKLDLSKLSSSNLFSCEDYNRAHNDQSESALLMAFEQTSPTRCFVSLFQAFSFVETASLASTALASSRLSLSSCSREDDETWVSC</sequence>
<dbReference type="EMBL" id="JAAMPC010000011">
    <property type="protein sequence ID" value="KAG2282619.1"/>
    <property type="molecule type" value="Genomic_DNA"/>
</dbReference>
<evidence type="ECO:0000313" key="1">
    <source>
        <dbReference type="EMBL" id="KAG2282619.1"/>
    </source>
</evidence>
<gene>
    <name evidence="1" type="ORF">Bca52824_053839</name>
</gene>
<keyword evidence="2" id="KW-1185">Reference proteome</keyword>
<proteinExistence type="predicted"/>
<organism evidence="1 2">
    <name type="scientific">Brassica carinata</name>
    <name type="common">Ethiopian mustard</name>
    <name type="synonym">Abyssinian cabbage</name>
    <dbReference type="NCBI Taxonomy" id="52824"/>
    <lineage>
        <taxon>Eukaryota</taxon>
        <taxon>Viridiplantae</taxon>
        <taxon>Streptophyta</taxon>
        <taxon>Embryophyta</taxon>
        <taxon>Tracheophyta</taxon>
        <taxon>Spermatophyta</taxon>
        <taxon>Magnoliopsida</taxon>
        <taxon>eudicotyledons</taxon>
        <taxon>Gunneridae</taxon>
        <taxon>Pentapetalae</taxon>
        <taxon>rosids</taxon>
        <taxon>malvids</taxon>
        <taxon>Brassicales</taxon>
        <taxon>Brassicaceae</taxon>
        <taxon>Brassiceae</taxon>
        <taxon>Brassica</taxon>
    </lineage>
</organism>
<comment type="caution">
    <text evidence="1">The sequence shown here is derived from an EMBL/GenBank/DDBJ whole genome shotgun (WGS) entry which is preliminary data.</text>
</comment>
<accession>A0A8X7R4Y9</accession>
<protein>
    <submittedName>
        <fullName evidence="1">Uncharacterized protein</fullName>
    </submittedName>
</protein>